<dbReference type="EMBL" id="CP034210">
    <property type="protein sequence ID" value="QBZ66757.1"/>
    <property type="molecule type" value="Genomic_DNA"/>
</dbReference>
<name>A0A4P7NVY2_PYROR</name>
<protein>
    <submittedName>
        <fullName evidence="1">Uncharacterized protein</fullName>
    </submittedName>
</protein>
<organism evidence="1 2">
    <name type="scientific">Pyricularia oryzae</name>
    <name type="common">Rice blast fungus</name>
    <name type="synonym">Magnaporthe oryzae</name>
    <dbReference type="NCBI Taxonomy" id="318829"/>
    <lineage>
        <taxon>Eukaryota</taxon>
        <taxon>Fungi</taxon>
        <taxon>Dikarya</taxon>
        <taxon>Ascomycota</taxon>
        <taxon>Pezizomycotina</taxon>
        <taxon>Sordariomycetes</taxon>
        <taxon>Sordariomycetidae</taxon>
        <taxon>Magnaporthales</taxon>
        <taxon>Pyriculariaceae</taxon>
        <taxon>Pyricularia</taxon>
    </lineage>
</organism>
<gene>
    <name evidence="1" type="ORF">PoMZ_13744</name>
</gene>
<proteinExistence type="predicted"/>
<evidence type="ECO:0000313" key="2">
    <source>
        <dbReference type="Proteomes" id="UP000294847"/>
    </source>
</evidence>
<sequence length="88" mass="9708">MEFKYHEMLVRGSLDEVAGPTGYIQRDGDRSPTAYEDCFGNSRAFDFARFGGMVASRLVDPRARVACVTRPTRGKVASADNSECCSIH</sequence>
<dbReference type="AlphaFoldDB" id="A0A4P7NVY2"/>
<evidence type="ECO:0000313" key="1">
    <source>
        <dbReference type="EMBL" id="QBZ66757.1"/>
    </source>
</evidence>
<accession>A0A4P7NVY2</accession>
<dbReference type="Proteomes" id="UP000294847">
    <property type="component" value="Chromosome 7"/>
</dbReference>
<reference evidence="1 2" key="1">
    <citation type="journal article" date="2019" name="Mol. Biol. Evol.">
        <title>Blast fungal genomes show frequent chromosomal changes, gene gains and losses, and effector gene turnover.</title>
        <authorList>
            <person name="Gomez Luciano L.B."/>
            <person name="Jason Tsai I."/>
            <person name="Chuma I."/>
            <person name="Tosa Y."/>
            <person name="Chen Y.H."/>
            <person name="Li J.Y."/>
            <person name="Li M.Y."/>
            <person name="Jade Lu M.Y."/>
            <person name="Nakayashiki H."/>
            <person name="Li W.H."/>
        </authorList>
    </citation>
    <scope>NUCLEOTIDE SEQUENCE [LARGE SCALE GENOMIC DNA]</scope>
    <source>
        <strain evidence="1">MZ5-1-6</strain>
    </source>
</reference>